<accession>A0AAN5D2Y8</accession>
<feature type="non-terminal residue" evidence="1">
    <location>
        <position position="1"/>
    </location>
</feature>
<comment type="caution">
    <text evidence="1">The sequence shown here is derived from an EMBL/GenBank/DDBJ whole genome shotgun (WGS) entry which is preliminary data.</text>
</comment>
<evidence type="ECO:0000313" key="1">
    <source>
        <dbReference type="EMBL" id="GMR54772.1"/>
    </source>
</evidence>
<dbReference type="EMBL" id="BTRK01000005">
    <property type="protein sequence ID" value="GMR54772.1"/>
    <property type="molecule type" value="Genomic_DNA"/>
</dbReference>
<reference evidence="2" key="1">
    <citation type="submission" date="2022-10" db="EMBL/GenBank/DDBJ databases">
        <title>Genome assembly of Pristionchus species.</title>
        <authorList>
            <person name="Yoshida K."/>
            <person name="Sommer R.J."/>
        </authorList>
    </citation>
    <scope>NUCLEOTIDE SEQUENCE [LARGE SCALE GENOMIC DNA]</scope>
    <source>
        <strain evidence="2">RS5460</strain>
    </source>
</reference>
<dbReference type="Proteomes" id="UP001328107">
    <property type="component" value="Unassembled WGS sequence"/>
</dbReference>
<keyword evidence="2" id="KW-1185">Reference proteome</keyword>
<protein>
    <submittedName>
        <fullName evidence="1">Uncharacterized protein</fullName>
    </submittedName>
</protein>
<sequence length="76" mass="8355">TSTLVVKPEFGVFNEGGYTWTARAKNGYNFGPTGGTVVKTLSCAVNHSEPWECDAGIVMYMRRVDAPAFRWVESPP</sequence>
<gene>
    <name evidence="1" type="ORF">PMAYCL1PPCAC_24967</name>
</gene>
<name>A0AAN5D2Y8_9BILA</name>
<dbReference type="AlphaFoldDB" id="A0AAN5D2Y8"/>
<proteinExistence type="predicted"/>
<organism evidence="1 2">
    <name type="scientific">Pristionchus mayeri</name>
    <dbReference type="NCBI Taxonomy" id="1317129"/>
    <lineage>
        <taxon>Eukaryota</taxon>
        <taxon>Metazoa</taxon>
        <taxon>Ecdysozoa</taxon>
        <taxon>Nematoda</taxon>
        <taxon>Chromadorea</taxon>
        <taxon>Rhabditida</taxon>
        <taxon>Rhabditina</taxon>
        <taxon>Diplogasteromorpha</taxon>
        <taxon>Diplogasteroidea</taxon>
        <taxon>Neodiplogasteridae</taxon>
        <taxon>Pristionchus</taxon>
    </lineage>
</organism>
<evidence type="ECO:0000313" key="2">
    <source>
        <dbReference type="Proteomes" id="UP001328107"/>
    </source>
</evidence>